<gene>
    <name evidence="2" type="ORF">IM811_005012</name>
</gene>
<feature type="region of interest" description="Disordered" evidence="1">
    <location>
        <begin position="22"/>
        <end position="45"/>
    </location>
</feature>
<evidence type="ECO:0000256" key="1">
    <source>
        <dbReference type="SAM" id="MobiDB-lite"/>
    </source>
</evidence>
<accession>A0A8H7N315</accession>
<organism evidence="2 3">
    <name type="scientific">Bionectria ochroleuca</name>
    <name type="common">Gliocladium roseum</name>
    <dbReference type="NCBI Taxonomy" id="29856"/>
    <lineage>
        <taxon>Eukaryota</taxon>
        <taxon>Fungi</taxon>
        <taxon>Dikarya</taxon>
        <taxon>Ascomycota</taxon>
        <taxon>Pezizomycotina</taxon>
        <taxon>Sordariomycetes</taxon>
        <taxon>Hypocreomycetidae</taxon>
        <taxon>Hypocreales</taxon>
        <taxon>Bionectriaceae</taxon>
        <taxon>Clonostachys</taxon>
    </lineage>
</organism>
<proteinExistence type="predicted"/>
<dbReference type="InterPro" id="IPR011990">
    <property type="entry name" value="TPR-like_helical_dom_sf"/>
</dbReference>
<dbReference type="Gene3D" id="1.25.40.10">
    <property type="entry name" value="Tetratricopeptide repeat domain"/>
    <property type="match status" value="1"/>
</dbReference>
<reference evidence="2" key="1">
    <citation type="submission" date="2020-10" db="EMBL/GenBank/DDBJ databases">
        <title>High-Quality Genome Resource of Clonostachys rosea strain S41 by Oxford Nanopore Long-Read Sequencing.</title>
        <authorList>
            <person name="Wang H."/>
        </authorList>
    </citation>
    <scope>NUCLEOTIDE SEQUENCE</scope>
    <source>
        <strain evidence="2">S41</strain>
    </source>
</reference>
<dbReference type="AlphaFoldDB" id="A0A8H7N315"/>
<evidence type="ECO:0000313" key="2">
    <source>
        <dbReference type="EMBL" id="KAF9745390.1"/>
    </source>
</evidence>
<dbReference type="Proteomes" id="UP000616885">
    <property type="component" value="Unassembled WGS sequence"/>
</dbReference>
<comment type="caution">
    <text evidence="2">The sequence shown here is derived from an EMBL/GenBank/DDBJ whole genome shotgun (WGS) entry which is preliminary data.</text>
</comment>
<name>A0A8H7N315_BIOOC</name>
<protein>
    <submittedName>
        <fullName evidence="2">Uncharacterized protein</fullName>
    </submittedName>
</protein>
<dbReference type="EMBL" id="JADCTT010000013">
    <property type="protein sequence ID" value="KAF9745390.1"/>
    <property type="molecule type" value="Genomic_DNA"/>
</dbReference>
<sequence length="688" mass="75313">MLSTVAKTQYVARSITCSGGVVSGRPSSTLSNRPAGTRLSPTPQYQASCVSSENPLCESIPGTGAAKSSYSSRQFSWERSGPAERQQALLNLAAQTDIVATASKHNGRVLGIPQAFQSKFKQSHTSQNLSNSAIGQTSFVNARLGNVSRPRTYTTTINAGFCSPPITAAVSAVSQLFPTTTPESASLLLLISLIASPNISLPLGLLKDMLQPRRRWDPNGGCSPSSSKTTFQLSKSLPTTEAGFQDALLNLNLAGAIFHDFDNSESLTIEADISSSVLSLLSGAHVDSAFWRREALLASCQMIPFQYLEPLLSKETLNYVATLLERCIEDVRTKDGFHSLPNSLRTYVALCLIEVSKWPGLTQKRRAIHAAQEVMAGIKDDYAESNIAQRQVVLDLLDGKMSSAIHGIDSVLSHLRSAEPSTYLLHASAGHATVERALNFFQHEQLWKSLSELDTWSPLSQVPAPAEVPVLLRINLLRAKMLRFQGNFTQSHTYFVLCSDLIKGQHPNSLLLDKEKTSVACELVYVLRELDRPEEAEQAAVHELSCPGCAGNERSLLLLAYAEALFAQGRLGEAEAICQQPQDSPSKMTRLLSFITMAKIRHTQSRLTDSMSLWTQALQAMNKFPPTSGHATRTIHVSISQILNQQGVMDTAEQTQVMIRDLESLLDRAEAKYWIPGLRHWCDYLTSA</sequence>
<feature type="compositionally biased region" description="Polar residues" evidence="1">
    <location>
        <begin position="25"/>
        <end position="45"/>
    </location>
</feature>
<evidence type="ECO:0000313" key="3">
    <source>
        <dbReference type="Proteomes" id="UP000616885"/>
    </source>
</evidence>